<name>A0A7L9WN63_9RHOB</name>
<dbReference type="Proteomes" id="UP000594118">
    <property type="component" value="Chromosome"/>
</dbReference>
<accession>A0A7L9WN63</accession>
<evidence type="ECO:0000313" key="2">
    <source>
        <dbReference type="EMBL" id="QOL80510.1"/>
    </source>
</evidence>
<dbReference type="RefSeq" id="WP_226941893.1">
    <property type="nucleotide sequence ID" value="NZ_CP045201.1"/>
</dbReference>
<protein>
    <submittedName>
        <fullName evidence="2">Uncharacterized protein</fullName>
    </submittedName>
</protein>
<proteinExistence type="predicted"/>
<reference evidence="2 3" key="1">
    <citation type="submission" date="2019-10" db="EMBL/GenBank/DDBJ databases">
        <title>Pseudopuniceibacterium sp. HQ09 islated from Antarctica.</title>
        <authorList>
            <person name="Liao L."/>
            <person name="Su S."/>
            <person name="Chen B."/>
            <person name="Yu Y."/>
        </authorList>
    </citation>
    <scope>NUCLEOTIDE SEQUENCE [LARGE SCALE GENOMIC DNA]</scope>
    <source>
        <strain evidence="2 3">HQ09</strain>
    </source>
</reference>
<keyword evidence="3" id="KW-1185">Reference proteome</keyword>
<feature type="region of interest" description="Disordered" evidence="1">
    <location>
        <begin position="49"/>
        <end position="72"/>
    </location>
</feature>
<evidence type="ECO:0000313" key="3">
    <source>
        <dbReference type="Proteomes" id="UP000594118"/>
    </source>
</evidence>
<dbReference type="KEGG" id="pshq:F3W81_06615"/>
<organism evidence="2 3">
    <name type="scientific">Pseudooceanicola spongiae</name>
    <dbReference type="NCBI Taxonomy" id="2613965"/>
    <lineage>
        <taxon>Bacteria</taxon>
        <taxon>Pseudomonadati</taxon>
        <taxon>Pseudomonadota</taxon>
        <taxon>Alphaproteobacteria</taxon>
        <taxon>Rhodobacterales</taxon>
        <taxon>Paracoccaceae</taxon>
        <taxon>Pseudooceanicola</taxon>
    </lineage>
</organism>
<dbReference type="EMBL" id="CP045201">
    <property type="protein sequence ID" value="QOL80510.1"/>
    <property type="molecule type" value="Genomic_DNA"/>
</dbReference>
<feature type="compositionally biased region" description="Basic and acidic residues" evidence="1">
    <location>
        <begin position="49"/>
        <end position="61"/>
    </location>
</feature>
<dbReference type="AlphaFoldDB" id="A0A7L9WN63"/>
<evidence type="ECO:0000256" key="1">
    <source>
        <dbReference type="SAM" id="MobiDB-lite"/>
    </source>
</evidence>
<gene>
    <name evidence="2" type="ORF">F3W81_06615</name>
</gene>
<sequence>MRRPVRWRIGGLGTGLGVQRQGAVILDDLGLRDTRPGFDHQHVEARVEAVSRDGDADHSGADLRGTGHGVAF</sequence>